<evidence type="ECO:0000313" key="2">
    <source>
        <dbReference type="WBParaSite" id="Hba_08773"/>
    </source>
</evidence>
<accession>A0A1I7WUA2</accession>
<keyword evidence="1" id="KW-1185">Reference proteome</keyword>
<name>A0A1I7WUA2_HETBA</name>
<protein>
    <submittedName>
        <fullName evidence="2">CRAL-TRIO domain-containing protein</fullName>
    </submittedName>
</protein>
<proteinExistence type="predicted"/>
<dbReference type="AlphaFoldDB" id="A0A1I7WUA2"/>
<dbReference type="Proteomes" id="UP000095283">
    <property type="component" value="Unplaced"/>
</dbReference>
<evidence type="ECO:0000313" key="1">
    <source>
        <dbReference type="Proteomes" id="UP000095283"/>
    </source>
</evidence>
<reference evidence="2" key="1">
    <citation type="submission" date="2016-11" db="UniProtKB">
        <authorList>
            <consortium name="WormBaseParasite"/>
        </authorList>
    </citation>
    <scope>IDENTIFICATION</scope>
</reference>
<dbReference type="WBParaSite" id="Hba_08773">
    <property type="protein sequence ID" value="Hba_08773"/>
    <property type="gene ID" value="Hba_08773"/>
</dbReference>
<sequence>MVVFSTTKVVMITFGFYYNWHKSLNDKPIKMSSMRNRMGNTKVIVDFDLEFPKYFVVFLMPLLIHERLKIFFLHIDPEIERIVSLSGAIEDTCRGGGDPLIIGMVREG</sequence>
<organism evidence="1 2">
    <name type="scientific">Heterorhabditis bacteriophora</name>
    <name type="common">Entomopathogenic nematode worm</name>
    <dbReference type="NCBI Taxonomy" id="37862"/>
    <lineage>
        <taxon>Eukaryota</taxon>
        <taxon>Metazoa</taxon>
        <taxon>Ecdysozoa</taxon>
        <taxon>Nematoda</taxon>
        <taxon>Chromadorea</taxon>
        <taxon>Rhabditida</taxon>
        <taxon>Rhabditina</taxon>
        <taxon>Rhabditomorpha</taxon>
        <taxon>Strongyloidea</taxon>
        <taxon>Heterorhabditidae</taxon>
        <taxon>Heterorhabditis</taxon>
    </lineage>
</organism>